<dbReference type="GO" id="GO:0004030">
    <property type="term" value="F:aldehyde dehydrogenase [NAD(P)+] activity"/>
    <property type="evidence" value="ECO:0007669"/>
    <property type="project" value="InterPro"/>
</dbReference>
<dbReference type="InterPro" id="IPR016161">
    <property type="entry name" value="Ald_DH/histidinol_DH"/>
</dbReference>
<dbReference type="Gene3D" id="3.40.309.10">
    <property type="entry name" value="Aldehyde Dehydrogenase, Chain A, domain 2"/>
    <property type="match status" value="1"/>
</dbReference>
<dbReference type="CDD" id="cd07100">
    <property type="entry name" value="ALDH_SSADH1_GabD1"/>
    <property type="match status" value="1"/>
</dbReference>
<dbReference type="Pfam" id="PF00171">
    <property type="entry name" value="Aldedh"/>
    <property type="match status" value="1"/>
</dbReference>
<dbReference type="InterPro" id="IPR016163">
    <property type="entry name" value="Ald_DH_C"/>
</dbReference>
<evidence type="ECO:0000313" key="5">
    <source>
        <dbReference type="EMBL" id="MBK0422065.1"/>
    </source>
</evidence>
<comment type="caution">
    <text evidence="5">The sequence shown here is derived from an EMBL/GenBank/DDBJ whole genome shotgun (WGS) entry which is preliminary data.</text>
</comment>
<reference evidence="5" key="1">
    <citation type="submission" date="2020-12" db="EMBL/GenBank/DDBJ databases">
        <title>Leucobacter sp. CAS2, isolated from Chromium sludge.</title>
        <authorList>
            <person name="Xu Z."/>
        </authorList>
    </citation>
    <scope>NUCLEOTIDE SEQUENCE</scope>
    <source>
        <strain evidence="5">CSA2</strain>
    </source>
</reference>
<dbReference type="FunFam" id="3.40.605.10:FF:000012">
    <property type="entry name" value="NAD-dependent succinate-semialdehyde dehydrogenase"/>
    <property type="match status" value="1"/>
</dbReference>
<dbReference type="GO" id="GO:0004777">
    <property type="term" value="F:succinate-semialdehyde dehydrogenase (NAD+) activity"/>
    <property type="evidence" value="ECO:0007669"/>
    <property type="project" value="TreeGrafter"/>
</dbReference>
<dbReference type="InterPro" id="IPR047110">
    <property type="entry name" value="GABD/Sad-like"/>
</dbReference>
<organism evidence="5 6">
    <name type="scientific">Leucobacter edaphi</name>
    <dbReference type="NCBI Taxonomy" id="2796472"/>
    <lineage>
        <taxon>Bacteria</taxon>
        <taxon>Bacillati</taxon>
        <taxon>Actinomycetota</taxon>
        <taxon>Actinomycetes</taxon>
        <taxon>Micrococcales</taxon>
        <taxon>Microbacteriaceae</taxon>
        <taxon>Leucobacter</taxon>
    </lineage>
</organism>
<dbReference type="SUPFAM" id="SSF53720">
    <property type="entry name" value="ALDH-like"/>
    <property type="match status" value="1"/>
</dbReference>
<comment type="similarity">
    <text evidence="1">Belongs to the aldehyde dehydrogenase family.</text>
</comment>
<protein>
    <submittedName>
        <fullName evidence="5">NAD-dependent succinate-semialdehyde dehydrogenase</fullName>
    </submittedName>
</protein>
<dbReference type="InterPro" id="IPR016162">
    <property type="entry name" value="Ald_DH_N"/>
</dbReference>
<evidence type="ECO:0000256" key="2">
    <source>
        <dbReference type="ARBA" id="ARBA00022857"/>
    </source>
</evidence>
<evidence type="ECO:0000259" key="4">
    <source>
        <dbReference type="Pfam" id="PF00171"/>
    </source>
</evidence>
<dbReference type="InterPro" id="IPR015590">
    <property type="entry name" value="Aldehyde_DH_dom"/>
</dbReference>
<dbReference type="PANTHER" id="PTHR43217:SF2">
    <property type="entry name" value="SUCCINATE-SEMIALDEHYDE DEHYDROGENASE [NADP(+)]"/>
    <property type="match status" value="1"/>
</dbReference>
<dbReference type="InterPro" id="IPR044148">
    <property type="entry name" value="ALDH_GabD1-like"/>
</dbReference>
<dbReference type="PANTHER" id="PTHR43217">
    <property type="entry name" value="SUCCINATE SEMIALDEHYDE DEHYDROGENASE [NAD(P)+] SAD"/>
    <property type="match status" value="1"/>
</dbReference>
<gene>
    <name evidence="5" type="ORF">JD292_08255</name>
</gene>
<keyword evidence="6" id="KW-1185">Reference proteome</keyword>
<evidence type="ECO:0000256" key="3">
    <source>
        <dbReference type="ARBA" id="ARBA00023002"/>
    </source>
</evidence>
<evidence type="ECO:0000256" key="1">
    <source>
        <dbReference type="ARBA" id="ARBA00009986"/>
    </source>
</evidence>
<sequence>MSKYRVQNPATGEVIETFDAATDAQIEEILASADSVYQEWRERSVQERANVVKRVAELFAERREELARLIAVEMGKSIAESLDEVDFATQIIDYYAVYGPSLITDYEIPSTVPGKAVIEHLPVGTLLGVMPWNFPYYQVARFAAPNLVLGNTILLKHADVCARSALTIQEIMEEAGVPVGGYQNLFASHDQIATIIADPRVQGVSLTGSERAGAIIGAQAGSHLKKCVLELGGIDPMVVLDAENVAEVAKEAWDFRTYNAGQVCNSNKRLIVMDDIYDEFVAELVKLAEGLTPGDQLDLAESEYVPLSTRAAAETVDAQVKKAVSEGARVLAGGVLSEGPAAYYSPTVLVDVPRDSESYGEEIFGPVATVYRVSSDEEALELANDCALGLGGSVFSTDEARAAKVASKLEVGMAHVNTIAAESAELPFGGVKRSGFGREMGPLGIGEFANKRLYFVSA</sequence>
<accession>A0A934QE17</accession>
<evidence type="ECO:0000313" key="6">
    <source>
        <dbReference type="Proteomes" id="UP000618733"/>
    </source>
</evidence>
<feature type="domain" description="Aldehyde dehydrogenase" evidence="4">
    <location>
        <begin position="3"/>
        <end position="450"/>
    </location>
</feature>
<dbReference type="AlphaFoldDB" id="A0A934QE17"/>
<dbReference type="Proteomes" id="UP000618733">
    <property type="component" value="Unassembled WGS sequence"/>
</dbReference>
<keyword evidence="3" id="KW-0560">Oxidoreductase</keyword>
<dbReference type="EMBL" id="JAEHOI010000007">
    <property type="protein sequence ID" value="MBK0422065.1"/>
    <property type="molecule type" value="Genomic_DNA"/>
</dbReference>
<keyword evidence="2" id="KW-0521">NADP</keyword>
<proteinExistence type="inferred from homology"/>
<name>A0A934QE17_9MICO</name>
<dbReference type="RefSeq" id="WP_200132277.1">
    <property type="nucleotide sequence ID" value="NZ_JAEHOI010000007.1"/>
</dbReference>
<dbReference type="Gene3D" id="3.40.605.10">
    <property type="entry name" value="Aldehyde Dehydrogenase, Chain A, domain 1"/>
    <property type="match status" value="1"/>
</dbReference>